<feature type="transmembrane region" description="Helical" evidence="1">
    <location>
        <begin position="85"/>
        <end position="106"/>
    </location>
</feature>
<name>A0A2M9BH16_9ACTN</name>
<evidence type="ECO:0000313" key="2">
    <source>
        <dbReference type="EMBL" id="PJJ57204.1"/>
    </source>
</evidence>
<accession>A0A2M9BH16</accession>
<keyword evidence="1" id="KW-1133">Transmembrane helix</keyword>
<dbReference type="Proteomes" id="UP000230842">
    <property type="component" value="Unassembled WGS sequence"/>
</dbReference>
<dbReference type="AlphaFoldDB" id="A0A2M9BH16"/>
<evidence type="ECO:0000256" key="1">
    <source>
        <dbReference type="SAM" id="Phobius"/>
    </source>
</evidence>
<reference evidence="2 3" key="1">
    <citation type="submission" date="2017-11" db="EMBL/GenBank/DDBJ databases">
        <title>Genomic Encyclopedia of Archaeal and Bacterial Type Strains, Phase II (KMG-II): From Individual Species to Whole Genera.</title>
        <authorList>
            <person name="Goeker M."/>
        </authorList>
    </citation>
    <scope>NUCLEOTIDE SEQUENCE [LARGE SCALE GENOMIC DNA]</scope>
    <source>
        <strain evidence="2 3">DSM 27763</strain>
    </source>
</reference>
<sequence>MAFDAWVATKPLQTPGAPASPFAMDEYVPPGQAESDAADARADRLFATALRNNQRGDDYTLLTVLFALVLFFTAVAQRIRTASLSWAVLIGASVLLVVGIIFLTAFPKII</sequence>
<keyword evidence="3" id="KW-1185">Reference proteome</keyword>
<keyword evidence="1" id="KW-0812">Transmembrane</keyword>
<feature type="transmembrane region" description="Helical" evidence="1">
    <location>
        <begin position="59"/>
        <end position="79"/>
    </location>
</feature>
<keyword evidence="1" id="KW-0472">Membrane</keyword>
<comment type="caution">
    <text evidence="2">The sequence shown here is derived from an EMBL/GenBank/DDBJ whole genome shotgun (WGS) entry which is preliminary data.</text>
</comment>
<organism evidence="2 3">
    <name type="scientific">Mumia flava</name>
    <dbReference type="NCBI Taxonomy" id="1348852"/>
    <lineage>
        <taxon>Bacteria</taxon>
        <taxon>Bacillati</taxon>
        <taxon>Actinomycetota</taxon>
        <taxon>Actinomycetes</taxon>
        <taxon>Propionibacteriales</taxon>
        <taxon>Nocardioidaceae</taxon>
        <taxon>Mumia</taxon>
    </lineage>
</organism>
<dbReference type="EMBL" id="PGEZ01000001">
    <property type="protein sequence ID" value="PJJ57204.1"/>
    <property type="molecule type" value="Genomic_DNA"/>
</dbReference>
<protein>
    <submittedName>
        <fullName evidence="2">Uncharacterized protein</fullName>
    </submittedName>
</protein>
<evidence type="ECO:0000313" key="3">
    <source>
        <dbReference type="Proteomes" id="UP000230842"/>
    </source>
</evidence>
<gene>
    <name evidence="2" type="ORF">CLV56_1428</name>
</gene>
<proteinExistence type="predicted"/>